<dbReference type="InterPro" id="IPR014464">
    <property type="entry name" value="CvfB_fam"/>
</dbReference>
<reference evidence="4 5" key="1">
    <citation type="submission" date="2017-03" db="EMBL/GenBank/DDBJ databases">
        <title>Genomic and clinical evidence uncovers the enterohepatic species Helicobacter valdiviensis as a potential human intestinal pathogen.</title>
        <authorList>
            <person name="Fresia P."/>
            <person name="Jara R."/>
            <person name="Sierra R."/>
            <person name="Ferres I."/>
            <person name="Greif G."/>
            <person name="Iraola G."/>
            <person name="Collado L."/>
        </authorList>
    </citation>
    <scope>NUCLEOTIDE SEQUENCE [LARGE SCALE GENOMIC DNA]</scope>
    <source>
        <strain evidence="4 5">WBE14</strain>
    </source>
</reference>
<dbReference type="Gene3D" id="2.40.50.140">
    <property type="entry name" value="Nucleic acid-binding proteins"/>
    <property type="match status" value="2"/>
</dbReference>
<dbReference type="AlphaFoldDB" id="A0A2W6MYH1"/>
<dbReference type="PIRSF" id="PIRSF012524">
    <property type="entry name" value="YitL_S1"/>
    <property type="match status" value="1"/>
</dbReference>
<evidence type="ECO:0000256" key="1">
    <source>
        <dbReference type="PIRNR" id="PIRNR012524"/>
    </source>
</evidence>
<comment type="similarity">
    <text evidence="1">Belongs to the CvfB family.</text>
</comment>
<evidence type="ECO:0000259" key="2">
    <source>
        <dbReference type="Pfam" id="PF13509"/>
    </source>
</evidence>
<name>A0A2W6MYH1_9HELI</name>
<evidence type="ECO:0000313" key="5">
    <source>
        <dbReference type="Proteomes" id="UP000249746"/>
    </source>
</evidence>
<proteinExistence type="inferred from homology"/>
<dbReference type="PANTHER" id="PTHR37296">
    <property type="entry name" value="CONSERVED VIRULENCE FACTOR B"/>
    <property type="match status" value="1"/>
</dbReference>
<evidence type="ECO:0008006" key="6">
    <source>
        <dbReference type="Google" id="ProtNLM"/>
    </source>
</evidence>
<protein>
    <recommendedName>
        <fullName evidence="6">DNA-binding protein</fullName>
    </recommendedName>
</protein>
<dbReference type="PANTHER" id="PTHR37296:SF1">
    <property type="entry name" value="CONSERVED VIRULENCE FACTOR B"/>
    <property type="match status" value="1"/>
</dbReference>
<dbReference type="Gene3D" id="1.10.10.10">
    <property type="entry name" value="Winged helix-like DNA-binding domain superfamily/Winged helix DNA-binding domain"/>
    <property type="match status" value="1"/>
</dbReference>
<feature type="domain" description="Conserved virulence factor B-like winged helix" evidence="3">
    <location>
        <begin position="215"/>
        <end position="270"/>
    </location>
</feature>
<feature type="domain" description="Conserved virulence factor B first S1" evidence="2">
    <location>
        <begin position="3"/>
        <end position="61"/>
    </location>
</feature>
<evidence type="ECO:0000313" key="4">
    <source>
        <dbReference type="EMBL" id="PZT49169.1"/>
    </source>
</evidence>
<gene>
    <name evidence="4" type="ORF">B6S12_00150</name>
</gene>
<dbReference type="Pfam" id="PF17783">
    <property type="entry name" value="WHD_CvfB"/>
    <property type="match status" value="1"/>
</dbReference>
<dbReference type="InterPro" id="IPR036388">
    <property type="entry name" value="WH-like_DNA-bd_sf"/>
</dbReference>
<sequence>MDVGRICNLEIVKIVKIGAYLQKGDKEILLPLKYLPKEAKEGQNIEVFLYTDSEDRLIATTLKPYALRGEIALLRVVDKNNWGCFLDLGIAKDLFMPTKQNYPLGSNVAVLISTDKEGRLIAKNDIKPYLKDLKRSNLKVFSEVEIIPFRVTNLGYECVINGEFLGLVYKNEVFSKDFLNKKYKAYIKRIYPNGKCDLSLKPPMQKSDTNKEACKVLEILKEKGGEMKFNYDSSPQSILETFSLSKKAFKRALSELIKNNQILLENGIIKIK</sequence>
<dbReference type="EMBL" id="NBIU01000001">
    <property type="protein sequence ID" value="PZT49169.1"/>
    <property type="molecule type" value="Genomic_DNA"/>
</dbReference>
<accession>A0A2W6MYH1</accession>
<keyword evidence="5" id="KW-1185">Reference proteome</keyword>
<dbReference type="Proteomes" id="UP000249746">
    <property type="component" value="Unassembled WGS sequence"/>
</dbReference>
<dbReference type="InterPro" id="IPR040764">
    <property type="entry name" value="CvfB_WH"/>
</dbReference>
<dbReference type="InterPro" id="IPR039566">
    <property type="entry name" value="CvfB_S1_st"/>
</dbReference>
<dbReference type="InterPro" id="IPR012340">
    <property type="entry name" value="NA-bd_OB-fold"/>
</dbReference>
<evidence type="ECO:0000259" key="3">
    <source>
        <dbReference type="Pfam" id="PF17783"/>
    </source>
</evidence>
<dbReference type="Pfam" id="PF13509">
    <property type="entry name" value="S1_2"/>
    <property type="match status" value="1"/>
</dbReference>
<organism evidence="4 5">
    <name type="scientific">Helicobacter valdiviensis</name>
    <dbReference type="NCBI Taxonomy" id="1458358"/>
    <lineage>
        <taxon>Bacteria</taxon>
        <taxon>Pseudomonadati</taxon>
        <taxon>Campylobacterota</taxon>
        <taxon>Epsilonproteobacteria</taxon>
        <taxon>Campylobacterales</taxon>
        <taxon>Helicobacteraceae</taxon>
        <taxon>Helicobacter</taxon>
    </lineage>
</organism>
<dbReference type="OrthoDB" id="9801597at2"/>
<comment type="caution">
    <text evidence="4">The sequence shown here is derived from an EMBL/GenBank/DDBJ whole genome shotgun (WGS) entry which is preliminary data.</text>
</comment>